<dbReference type="OrthoDB" id="3269456at2759"/>
<reference evidence="1 2" key="1">
    <citation type="journal article" date="2016" name="Mol. Biol. Evol.">
        <title>Comparative Genomics of Early-Diverging Mushroom-Forming Fungi Provides Insights into the Origins of Lignocellulose Decay Capabilities.</title>
        <authorList>
            <person name="Nagy L.G."/>
            <person name="Riley R."/>
            <person name="Tritt A."/>
            <person name="Adam C."/>
            <person name="Daum C."/>
            <person name="Floudas D."/>
            <person name="Sun H."/>
            <person name="Yadav J.S."/>
            <person name="Pangilinan J."/>
            <person name="Larsson K.H."/>
            <person name="Matsuura K."/>
            <person name="Barry K."/>
            <person name="Labutti K."/>
            <person name="Kuo R."/>
            <person name="Ohm R.A."/>
            <person name="Bhattacharya S.S."/>
            <person name="Shirouzu T."/>
            <person name="Yoshinaga Y."/>
            <person name="Martin F.M."/>
            <person name="Grigoriev I.V."/>
            <person name="Hibbett D.S."/>
        </authorList>
    </citation>
    <scope>NUCLEOTIDE SEQUENCE [LARGE SCALE GENOMIC DNA]</scope>
    <source>
        <strain evidence="1 2">CBS 109695</strain>
    </source>
</reference>
<gene>
    <name evidence="1" type="ORF">FIBSPDRAFT_754871</name>
</gene>
<dbReference type="AlphaFoldDB" id="A0A166BBE4"/>
<dbReference type="EMBL" id="KV417647">
    <property type="protein sequence ID" value="KZP12470.1"/>
    <property type="molecule type" value="Genomic_DNA"/>
</dbReference>
<evidence type="ECO:0000313" key="2">
    <source>
        <dbReference type="Proteomes" id="UP000076532"/>
    </source>
</evidence>
<accession>A0A166BBE4</accession>
<name>A0A166BBE4_9AGAM</name>
<proteinExistence type="predicted"/>
<organism evidence="1 2">
    <name type="scientific">Athelia psychrophila</name>
    <dbReference type="NCBI Taxonomy" id="1759441"/>
    <lineage>
        <taxon>Eukaryota</taxon>
        <taxon>Fungi</taxon>
        <taxon>Dikarya</taxon>
        <taxon>Basidiomycota</taxon>
        <taxon>Agaricomycotina</taxon>
        <taxon>Agaricomycetes</taxon>
        <taxon>Agaricomycetidae</taxon>
        <taxon>Atheliales</taxon>
        <taxon>Atheliaceae</taxon>
        <taxon>Athelia</taxon>
    </lineage>
</organism>
<sequence length="226" mass="25560">MDGISTYHTDKPKCWKLATVDPESGDKEEVVITIQGIICQKELPPLMERPSSHSIHFVRQQIQLTSLECPIFKRTVQTIQRLDHLLSRQVPDGKMDPLQLPSALCDTALEPGNRYFTARRDDPDSKDLPFDPAVDPKGLLEGIHTSSYFHGQDNQVMYFVALADDGQHKFAHVSLMHFRVGDIVEAQITLACVPIKKDKFKTVLHLRSIAMMDSSHTQVRTDCRPT</sequence>
<dbReference type="Proteomes" id="UP000076532">
    <property type="component" value="Unassembled WGS sequence"/>
</dbReference>
<keyword evidence="2" id="KW-1185">Reference proteome</keyword>
<evidence type="ECO:0000313" key="1">
    <source>
        <dbReference type="EMBL" id="KZP12470.1"/>
    </source>
</evidence>
<protein>
    <submittedName>
        <fullName evidence="1">Uncharacterized protein</fullName>
    </submittedName>
</protein>